<dbReference type="Gene3D" id="3.40.640.10">
    <property type="entry name" value="Type I PLP-dependent aspartate aminotransferase-like (Major domain)"/>
    <property type="match status" value="1"/>
</dbReference>
<dbReference type="InterPro" id="IPR015422">
    <property type="entry name" value="PyrdxlP-dep_Trfase_small"/>
</dbReference>
<proteinExistence type="predicted"/>
<dbReference type="OrthoDB" id="9804366at2"/>
<organism evidence="3 4">
    <name type="scientific">Marinicauda algicola</name>
    <dbReference type="NCBI Taxonomy" id="2029849"/>
    <lineage>
        <taxon>Bacteria</taxon>
        <taxon>Pseudomonadati</taxon>
        <taxon>Pseudomonadota</taxon>
        <taxon>Alphaproteobacteria</taxon>
        <taxon>Maricaulales</taxon>
        <taxon>Maricaulaceae</taxon>
        <taxon>Marinicauda</taxon>
    </lineage>
</organism>
<evidence type="ECO:0000256" key="1">
    <source>
        <dbReference type="ARBA" id="ARBA00022898"/>
    </source>
</evidence>
<dbReference type="PANTHER" id="PTHR43586">
    <property type="entry name" value="CYSTEINE DESULFURASE"/>
    <property type="match status" value="1"/>
</dbReference>
<dbReference type="InterPro" id="IPR015421">
    <property type="entry name" value="PyrdxlP-dep_Trfase_major"/>
</dbReference>
<gene>
    <name evidence="3" type="ORF">E5163_14535</name>
</gene>
<dbReference type="InterPro" id="IPR015424">
    <property type="entry name" value="PyrdxlP-dep_Trfase"/>
</dbReference>
<dbReference type="GO" id="GO:0008483">
    <property type="term" value="F:transaminase activity"/>
    <property type="evidence" value="ECO:0007669"/>
    <property type="project" value="UniProtKB-KW"/>
</dbReference>
<dbReference type="PANTHER" id="PTHR43586:SF15">
    <property type="entry name" value="BLR3095 PROTEIN"/>
    <property type="match status" value="1"/>
</dbReference>
<keyword evidence="4" id="KW-1185">Reference proteome</keyword>
<dbReference type="AlphaFoldDB" id="A0A4V3RXT2"/>
<feature type="domain" description="Aminotransferase class V" evidence="2">
    <location>
        <begin position="36"/>
        <end position="344"/>
    </location>
</feature>
<dbReference type="Gene3D" id="3.90.1150.10">
    <property type="entry name" value="Aspartate Aminotransferase, domain 1"/>
    <property type="match status" value="1"/>
</dbReference>
<name>A0A4V3RXT2_9PROT</name>
<comment type="caution">
    <text evidence="3">The sequence shown here is derived from an EMBL/GenBank/DDBJ whole genome shotgun (WGS) entry which is preliminary data.</text>
</comment>
<keyword evidence="3" id="KW-0808">Transferase</keyword>
<dbReference type="SUPFAM" id="SSF53383">
    <property type="entry name" value="PLP-dependent transferases"/>
    <property type="match status" value="1"/>
</dbReference>
<keyword evidence="1" id="KW-0663">Pyridoxal phosphate</keyword>
<dbReference type="InterPro" id="IPR000192">
    <property type="entry name" value="Aminotrans_V_dom"/>
</dbReference>
<evidence type="ECO:0000313" key="3">
    <source>
        <dbReference type="EMBL" id="TGY87689.1"/>
    </source>
</evidence>
<evidence type="ECO:0000313" key="4">
    <source>
        <dbReference type="Proteomes" id="UP000308054"/>
    </source>
</evidence>
<dbReference type="Pfam" id="PF00266">
    <property type="entry name" value="Aminotran_5"/>
    <property type="match status" value="1"/>
</dbReference>
<evidence type="ECO:0000259" key="2">
    <source>
        <dbReference type="Pfam" id="PF00266"/>
    </source>
</evidence>
<keyword evidence="3" id="KW-0032">Aminotransferase</keyword>
<dbReference type="Proteomes" id="UP000308054">
    <property type="component" value="Unassembled WGS sequence"/>
</dbReference>
<accession>A0A4V3RXT2</accession>
<reference evidence="3 4" key="1">
    <citation type="journal article" date="2017" name="Int. J. Syst. Evol. Microbiol.">
        <title>Marinicauda algicola sp. nov., isolated from a marine red alga Rhodosorus marinus.</title>
        <authorList>
            <person name="Jeong S.E."/>
            <person name="Jeon S.H."/>
            <person name="Chun B.H."/>
            <person name="Kim D.W."/>
            <person name="Jeon C.O."/>
        </authorList>
    </citation>
    <scope>NUCLEOTIDE SEQUENCE [LARGE SCALE GENOMIC DNA]</scope>
    <source>
        <strain evidence="3 4">JCM 31718</strain>
    </source>
</reference>
<dbReference type="EMBL" id="SRXW01000005">
    <property type="protein sequence ID" value="TGY87689.1"/>
    <property type="molecule type" value="Genomic_DNA"/>
</dbReference>
<sequence length="356" mass="38474">MGPLPRAAVAAGERSYARKAAPWDYDVPTDFFAVPNAFRRAGARLFGAREEDVAIVPAASYGIATAVRNLKVGAGQEILLLDGQFPSNVYPWRRMAERDRARIRTVNRREGESWSEALLAAIGPQTGLVACAGTHWIDGGRIDLQAVSRRCREFGAHLVLDLTQSLGVQAFDAGTVDPDFAVAANYKWLLGPYSTGMLYAAPRHQNGEPLEENWIGREGSSDFAGLTQYRDGYDPGARRFDMGERGNFQLLPAAIESLELLNGFGVRAIEARLGELSDAIVEAVKPLGLAADTPERAAHYLALTLPGGAPGDLLARLAAQKVHVSQRGPRLRVSAHIYNDEADIARFAAALKDALA</sequence>
<protein>
    <submittedName>
        <fullName evidence="3">Aminotransferase class V-fold PLP-dependent enzyme</fullName>
    </submittedName>
</protein>